<organism evidence="1 2">
    <name type="scientific">Tilletia horrida</name>
    <dbReference type="NCBI Taxonomy" id="155126"/>
    <lineage>
        <taxon>Eukaryota</taxon>
        <taxon>Fungi</taxon>
        <taxon>Dikarya</taxon>
        <taxon>Basidiomycota</taxon>
        <taxon>Ustilaginomycotina</taxon>
        <taxon>Exobasidiomycetes</taxon>
        <taxon>Tilletiales</taxon>
        <taxon>Tilletiaceae</taxon>
        <taxon>Tilletia</taxon>
    </lineage>
</organism>
<evidence type="ECO:0000313" key="1">
    <source>
        <dbReference type="EMBL" id="KAK0535262.1"/>
    </source>
</evidence>
<dbReference type="AlphaFoldDB" id="A0AAN6GEP4"/>
<name>A0AAN6GEP4_9BASI</name>
<keyword evidence="2" id="KW-1185">Reference proteome</keyword>
<reference evidence="1" key="1">
    <citation type="journal article" date="2023" name="PhytoFront">
        <title>Draft Genome Resources of Seven Strains of Tilletia horrida, Causal Agent of Kernel Smut of Rice.</title>
        <authorList>
            <person name="Khanal S."/>
            <person name="Antony Babu S."/>
            <person name="Zhou X.G."/>
        </authorList>
    </citation>
    <scope>NUCLEOTIDE SEQUENCE</scope>
    <source>
        <strain evidence="1">TX3</strain>
    </source>
</reference>
<comment type="caution">
    <text evidence="1">The sequence shown here is derived from an EMBL/GenBank/DDBJ whole genome shotgun (WGS) entry which is preliminary data.</text>
</comment>
<dbReference type="EMBL" id="JAPDMQ010000099">
    <property type="protein sequence ID" value="KAK0535262.1"/>
    <property type="molecule type" value="Genomic_DNA"/>
</dbReference>
<protein>
    <submittedName>
        <fullName evidence="1">Uncharacterized protein</fullName>
    </submittedName>
</protein>
<dbReference type="Proteomes" id="UP001176521">
    <property type="component" value="Unassembled WGS sequence"/>
</dbReference>
<gene>
    <name evidence="1" type="ORF">OC842_002366</name>
</gene>
<evidence type="ECO:0000313" key="2">
    <source>
        <dbReference type="Proteomes" id="UP001176521"/>
    </source>
</evidence>
<sequence>MLAARVQLEKIDLITLSQISKRTRAVVLSFLIETVSTSRKAARYAHSLAKLLGLRTDLRELRADIGNIRDCHQAGMALRHIACDVSGKSEISLESLLDGLSGECKKLRAITMSHPIAACLPDDSKMFARIVSVPPELEYVA</sequence>
<proteinExistence type="predicted"/>
<accession>A0AAN6GEP4</accession>